<dbReference type="InterPro" id="IPR006665">
    <property type="entry name" value="OmpA-like"/>
</dbReference>
<protein>
    <submittedName>
        <fullName evidence="6">DUF937 domain-containing protein</fullName>
    </submittedName>
</protein>
<dbReference type="EMBL" id="SRYW01000008">
    <property type="protein sequence ID" value="TGY33788.1"/>
    <property type="molecule type" value="Genomic_DNA"/>
</dbReference>
<dbReference type="CDD" id="cd07185">
    <property type="entry name" value="OmpA_C-like"/>
    <property type="match status" value="1"/>
</dbReference>
<dbReference type="SUPFAM" id="SSF140804">
    <property type="entry name" value="YidB-like"/>
    <property type="match status" value="1"/>
</dbReference>
<dbReference type="Gene3D" id="3.30.1330.60">
    <property type="entry name" value="OmpA-like domain"/>
    <property type="match status" value="1"/>
</dbReference>
<proteinExistence type="predicted"/>
<dbReference type="PRINTS" id="PR01021">
    <property type="entry name" value="OMPADOMAIN"/>
</dbReference>
<name>A0A4S2CXP2_STEMA</name>
<evidence type="ECO:0000256" key="3">
    <source>
        <dbReference type="ARBA" id="ARBA00023237"/>
    </source>
</evidence>
<dbReference type="InterPro" id="IPR027405">
    <property type="entry name" value="YidB-like"/>
</dbReference>
<gene>
    <name evidence="6" type="ORF">E5352_10430</name>
</gene>
<dbReference type="InterPro" id="IPR036737">
    <property type="entry name" value="OmpA-like_sf"/>
</dbReference>
<dbReference type="AlphaFoldDB" id="A0A4S2CXP2"/>
<dbReference type="GO" id="GO:0009279">
    <property type="term" value="C:cell outer membrane"/>
    <property type="evidence" value="ECO:0007669"/>
    <property type="project" value="UniProtKB-SubCell"/>
</dbReference>
<evidence type="ECO:0000313" key="6">
    <source>
        <dbReference type="EMBL" id="TGY33788.1"/>
    </source>
</evidence>
<evidence type="ECO:0000256" key="4">
    <source>
        <dbReference type="PROSITE-ProRule" id="PRU00473"/>
    </source>
</evidence>
<reference evidence="6 7" key="1">
    <citation type="submission" date="2019-04" db="EMBL/GenBank/DDBJ databases">
        <title>Microbes associate with the intestines of laboratory mice.</title>
        <authorList>
            <person name="Navarre W."/>
            <person name="Wong E."/>
            <person name="Huang K."/>
            <person name="Tropini C."/>
            <person name="Ng K."/>
            <person name="Yu B."/>
        </authorList>
    </citation>
    <scope>NUCLEOTIDE SEQUENCE [LARGE SCALE GENOMIC DNA]</scope>
    <source>
        <strain evidence="6 7">NM62_B4-13</strain>
    </source>
</reference>
<dbReference type="InterPro" id="IPR050330">
    <property type="entry name" value="Bact_OuterMem_StrucFunc"/>
</dbReference>
<dbReference type="RefSeq" id="WP_017356133.1">
    <property type="nucleotide sequence ID" value="NZ_SRYW01000008.1"/>
</dbReference>
<organism evidence="6 7">
    <name type="scientific">Stenotrophomonas maltophilia</name>
    <name type="common">Pseudomonas maltophilia</name>
    <name type="synonym">Xanthomonas maltophilia</name>
    <dbReference type="NCBI Taxonomy" id="40324"/>
    <lineage>
        <taxon>Bacteria</taxon>
        <taxon>Pseudomonadati</taxon>
        <taxon>Pseudomonadota</taxon>
        <taxon>Gammaproteobacteria</taxon>
        <taxon>Lysobacterales</taxon>
        <taxon>Lysobacteraceae</taxon>
        <taxon>Stenotrophomonas</taxon>
        <taxon>Stenotrophomonas maltophilia group</taxon>
    </lineage>
</organism>
<keyword evidence="3" id="KW-0998">Cell outer membrane</keyword>
<comment type="caution">
    <text evidence="6">The sequence shown here is derived from an EMBL/GenBank/DDBJ whole genome shotgun (WGS) entry which is preliminary data.</text>
</comment>
<evidence type="ECO:0000256" key="1">
    <source>
        <dbReference type="ARBA" id="ARBA00004442"/>
    </source>
</evidence>
<dbReference type="OrthoDB" id="9782229at2"/>
<dbReference type="Pfam" id="PF20159">
    <property type="entry name" value="YidB"/>
    <property type="match status" value="1"/>
</dbReference>
<feature type="domain" description="OmpA-like" evidence="5">
    <location>
        <begin position="332"/>
        <end position="447"/>
    </location>
</feature>
<evidence type="ECO:0000256" key="2">
    <source>
        <dbReference type="ARBA" id="ARBA00023136"/>
    </source>
</evidence>
<dbReference type="PRINTS" id="PR01023">
    <property type="entry name" value="NAFLGMOTY"/>
</dbReference>
<dbReference type="Proteomes" id="UP000306631">
    <property type="component" value="Unassembled WGS sequence"/>
</dbReference>
<dbReference type="PANTHER" id="PTHR30329:SF21">
    <property type="entry name" value="LIPOPROTEIN YIAD-RELATED"/>
    <property type="match status" value="1"/>
</dbReference>
<comment type="subcellular location">
    <subcellularLocation>
        <location evidence="1">Cell outer membrane</location>
    </subcellularLocation>
</comment>
<keyword evidence="2 4" id="KW-0472">Membrane</keyword>
<dbReference type="InterPro" id="IPR045372">
    <property type="entry name" value="YidB"/>
</dbReference>
<evidence type="ECO:0000313" key="7">
    <source>
        <dbReference type="Proteomes" id="UP000306631"/>
    </source>
</evidence>
<dbReference type="PANTHER" id="PTHR30329">
    <property type="entry name" value="STATOR ELEMENT OF FLAGELLAR MOTOR COMPLEX"/>
    <property type="match status" value="1"/>
</dbReference>
<evidence type="ECO:0000259" key="5">
    <source>
        <dbReference type="PROSITE" id="PS51123"/>
    </source>
</evidence>
<dbReference type="InterPro" id="IPR006664">
    <property type="entry name" value="OMP_bac"/>
</dbReference>
<dbReference type="Gene3D" id="3.40.1520.20">
    <property type="match status" value="1"/>
</dbReference>
<dbReference type="Gene3D" id="1.10.10.690">
    <property type="entry name" value="YidB-like"/>
    <property type="match status" value="1"/>
</dbReference>
<dbReference type="SUPFAM" id="SSF103088">
    <property type="entry name" value="OmpA-like"/>
    <property type="match status" value="1"/>
</dbReference>
<dbReference type="Pfam" id="PF00691">
    <property type="entry name" value="OmpA"/>
    <property type="match status" value="1"/>
</dbReference>
<dbReference type="PROSITE" id="PS51123">
    <property type="entry name" value="OMPA_2"/>
    <property type="match status" value="1"/>
</dbReference>
<accession>A0A4S2CXP2</accession>
<sequence length="447" mass="46486">MSLLDGLIDEAARATGLGGDARKLVAVVAGYIFTVPGGLKGFRDKFAKAGLGEVFDSWMGHALHPRSVSAGQVQHVIGNRDMIALADKAGVGSGAIGATLATVLPMLVRRVTPDGTLPTALPSDLQQLINGVTGAGQVHRVDAIHHASPPRRAGPWKWLLPLLALLGLAYCGWQAKNGRMQERPAATPDAAATPVAATPSRAQPQLDLRTADGKVNVSGRLPSASEKHRLLEALGTTFGTGNVVGDIQVDPAAQPAGWMDTLIKLLPRLKANGLRMAFSGDRIDLDTSAMQQAQRFEVSRLLQGELSRFELSGLFDPGVAALDGLASGYGAADLTAALNQTTMTFESNSATLSPSSREILRIAAKALAGAPDGTHVVVGGHTDSQGDPVANLALSRQRAQAVVDALVALGVPAGRLSARGHGSNQPIADNRTGEGRAANRRIAYTVK</sequence>